<evidence type="ECO:0000313" key="7">
    <source>
        <dbReference type="EMBL" id="KAF0686724.1"/>
    </source>
</evidence>
<dbReference type="GO" id="GO:0008239">
    <property type="term" value="F:dipeptidyl-peptidase activity"/>
    <property type="evidence" value="ECO:0007669"/>
    <property type="project" value="TreeGrafter"/>
</dbReference>
<dbReference type="InterPro" id="IPR008758">
    <property type="entry name" value="Peptidase_S28"/>
</dbReference>
<dbReference type="OrthoDB" id="1735038at2759"/>
<evidence type="ECO:0000313" key="8">
    <source>
        <dbReference type="EMBL" id="VFT98142.1"/>
    </source>
</evidence>
<dbReference type="PANTHER" id="PTHR11010">
    <property type="entry name" value="PROTEASE S28 PRO-X CARBOXYPEPTIDASE-RELATED"/>
    <property type="match status" value="1"/>
</dbReference>
<evidence type="ECO:0000313" key="9">
    <source>
        <dbReference type="Proteomes" id="UP000332933"/>
    </source>
</evidence>
<evidence type="ECO:0000256" key="6">
    <source>
        <dbReference type="SAM" id="SignalP"/>
    </source>
</evidence>
<proteinExistence type="inferred from homology"/>
<name>A0A485LHM8_9STRA</name>
<dbReference type="FunFam" id="1.20.120.980:FF:000005">
    <property type="entry name" value="Clan SC, family S28, unassigned serine peptidase"/>
    <property type="match status" value="1"/>
</dbReference>
<dbReference type="InterPro" id="IPR029058">
    <property type="entry name" value="AB_hydrolase_fold"/>
</dbReference>
<evidence type="ECO:0000256" key="1">
    <source>
        <dbReference type="ARBA" id="ARBA00011079"/>
    </source>
</evidence>
<keyword evidence="2" id="KW-0645">Protease</keyword>
<dbReference type="Pfam" id="PF05577">
    <property type="entry name" value="Peptidase_S28"/>
    <property type="match status" value="1"/>
</dbReference>
<dbReference type="SUPFAM" id="SSF53474">
    <property type="entry name" value="alpha/beta-Hydrolases"/>
    <property type="match status" value="1"/>
</dbReference>
<feature type="signal peptide" evidence="6">
    <location>
        <begin position="1"/>
        <end position="19"/>
    </location>
</feature>
<evidence type="ECO:0000256" key="2">
    <source>
        <dbReference type="ARBA" id="ARBA00022670"/>
    </source>
</evidence>
<dbReference type="Proteomes" id="UP000332933">
    <property type="component" value="Unassembled WGS sequence"/>
</dbReference>
<comment type="similarity">
    <text evidence="1">Belongs to the peptidase S28 family.</text>
</comment>
<evidence type="ECO:0000256" key="5">
    <source>
        <dbReference type="ARBA" id="ARBA00023180"/>
    </source>
</evidence>
<keyword evidence="3 6" id="KW-0732">Signal</keyword>
<evidence type="ECO:0000256" key="4">
    <source>
        <dbReference type="ARBA" id="ARBA00022801"/>
    </source>
</evidence>
<dbReference type="PANTHER" id="PTHR11010:SF11">
    <property type="entry name" value="THYMUS-SPECIFIC SERINE PROTEASE"/>
    <property type="match status" value="1"/>
</dbReference>
<reference evidence="7" key="2">
    <citation type="submission" date="2019-06" db="EMBL/GenBank/DDBJ databases">
        <title>Genomics analysis of Aphanomyces spp. identifies a new class of oomycete effector associated with host adaptation.</title>
        <authorList>
            <person name="Gaulin E."/>
        </authorList>
    </citation>
    <scope>NUCLEOTIDE SEQUENCE</scope>
    <source>
        <strain evidence="7">CBS 578.67</strain>
    </source>
</reference>
<dbReference type="EMBL" id="CAADRA010007004">
    <property type="protein sequence ID" value="VFT98142.1"/>
    <property type="molecule type" value="Genomic_DNA"/>
</dbReference>
<keyword evidence="5" id="KW-0325">Glycoprotein</keyword>
<feature type="chain" id="PRO_5036116487" evidence="6">
    <location>
        <begin position="20"/>
        <end position="523"/>
    </location>
</feature>
<keyword evidence="4" id="KW-0378">Hydrolase</keyword>
<dbReference type="GO" id="GO:0070008">
    <property type="term" value="F:serine-type exopeptidase activity"/>
    <property type="evidence" value="ECO:0007669"/>
    <property type="project" value="InterPro"/>
</dbReference>
<dbReference type="GO" id="GO:0006508">
    <property type="term" value="P:proteolysis"/>
    <property type="evidence" value="ECO:0007669"/>
    <property type="project" value="UniProtKB-KW"/>
</dbReference>
<organism evidence="8 9">
    <name type="scientific">Aphanomyces stellatus</name>
    <dbReference type="NCBI Taxonomy" id="120398"/>
    <lineage>
        <taxon>Eukaryota</taxon>
        <taxon>Sar</taxon>
        <taxon>Stramenopiles</taxon>
        <taxon>Oomycota</taxon>
        <taxon>Saprolegniomycetes</taxon>
        <taxon>Saprolegniales</taxon>
        <taxon>Verrucalvaceae</taxon>
        <taxon>Aphanomyces</taxon>
    </lineage>
</organism>
<dbReference type="AlphaFoldDB" id="A0A485LHM8"/>
<dbReference type="InterPro" id="IPR042269">
    <property type="entry name" value="Ser_carbopepase_S28_SKS"/>
</dbReference>
<dbReference type="Gene3D" id="1.20.120.980">
    <property type="entry name" value="Serine carboxypeptidase S28, SKS domain"/>
    <property type="match status" value="1"/>
</dbReference>
<gene>
    <name evidence="8" type="primary">Aste57867_21472</name>
    <name evidence="7" type="ORF">As57867_021403</name>
    <name evidence="8" type="ORF">ASTE57867_21472</name>
</gene>
<sequence>MVAVLKSFLAVGMAATVLGMQLPPQHARGGDLFADLAKQAFSLEAKPAAQWFQQQLDHFTTKAPLHFQQRFYVDDRFWGNHDSNPIILYIGGEGAMNQMPTGFVDVLAKEHKAKVVALEHRYYGESVPKNDLSTENLRFLTVEQALADLNHFIDEYTKTLDTKGNPWIAVGGSYPGALSAWFRIAYPNATVAAISSSGVVNPVYNFHGFDEQVAESAGPECAAALRLVTTAYEAEIAAGRGDQVKALLGAQALDDRDFFYMLADSAAMAVQYGMKDRLCTPMTEAVRANASLTHAFANFTKKQYGDAFGYGCFYDTGCLQTNVERWPEGRSWRWQKCSQLAYFQVAPHKDSLRSAIVNLDYHERQCQAIFGNAVDPSAGVAANIQRYGGDQPHGHNVFYANGGDDPWQRASVTTTLSEDQPFYLAKCDFCGHCGDLGDKPNDPAPLHYQKELIRESISKWLAPSTANVQLRVVAGGAESVNRAAQTSFLVLVPILCLFVAFKAVMHVDLVRDMSEASVRTTLL</sequence>
<accession>A0A485LHM8</accession>
<dbReference type="EMBL" id="VJMH01006978">
    <property type="protein sequence ID" value="KAF0686724.1"/>
    <property type="molecule type" value="Genomic_DNA"/>
</dbReference>
<protein>
    <submittedName>
        <fullName evidence="8">Aste57867_21472 protein</fullName>
    </submittedName>
</protein>
<reference evidence="8 9" key="1">
    <citation type="submission" date="2019-03" db="EMBL/GenBank/DDBJ databases">
        <authorList>
            <person name="Gaulin E."/>
            <person name="Dumas B."/>
        </authorList>
    </citation>
    <scope>NUCLEOTIDE SEQUENCE [LARGE SCALE GENOMIC DNA]</scope>
    <source>
        <strain evidence="8">CBS 568.67</strain>
    </source>
</reference>
<keyword evidence="9" id="KW-1185">Reference proteome</keyword>
<dbReference type="Gene3D" id="3.40.50.1820">
    <property type="entry name" value="alpha/beta hydrolase"/>
    <property type="match status" value="1"/>
</dbReference>
<evidence type="ECO:0000256" key="3">
    <source>
        <dbReference type="ARBA" id="ARBA00022729"/>
    </source>
</evidence>